<dbReference type="Pfam" id="PF08071">
    <property type="entry name" value="RS4NT"/>
    <property type="match status" value="1"/>
</dbReference>
<dbReference type="InterPro" id="IPR000876">
    <property type="entry name" value="Ribosomal_eS4"/>
</dbReference>
<dbReference type="PROSITE" id="PS50889">
    <property type="entry name" value="S4"/>
    <property type="match status" value="1"/>
</dbReference>
<protein>
    <recommendedName>
        <fullName evidence="6 7">Small ribosomal subunit protein eS4</fullName>
    </recommendedName>
</protein>
<evidence type="ECO:0000256" key="2">
    <source>
        <dbReference type="ARBA" id="ARBA00022730"/>
    </source>
</evidence>
<sequence>MGQHLKRVVAPNSWGIARKTTKFVMKPSPGPHNTNALPIAVWLRDHIGVARNMKEVKQILRQREILVNGRACRHADMGIGIFDIISIPKTGKHYRILRDAKGRHKTIQIDAEAAQSRLVKITNKTIIKGGKVQLNLRDGSNIIADNSYKTGDSVVLSLKDGELNKILDHFPYQTGSMVMVIGGKHSGNIARITDRVIVSGSLPNRVLLKDEGTGESFETIDEYVVTVGREKSAVDNWGIEE</sequence>
<dbReference type="GO" id="GO:0003735">
    <property type="term" value="F:structural constituent of ribosome"/>
    <property type="evidence" value="ECO:0007669"/>
    <property type="project" value="InterPro"/>
</dbReference>
<dbReference type="GO" id="GO:0022627">
    <property type="term" value="C:cytosolic small ribosomal subunit"/>
    <property type="evidence" value="ECO:0007669"/>
    <property type="project" value="TreeGrafter"/>
</dbReference>
<dbReference type="PANTHER" id="PTHR11581:SF0">
    <property type="entry name" value="SMALL RIBOSOMAL SUBUNIT PROTEIN ES4"/>
    <property type="match status" value="1"/>
</dbReference>
<dbReference type="Gene3D" id="2.30.30.30">
    <property type="match status" value="1"/>
</dbReference>
<evidence type="ECO:0000259" key="9">
    <source>
        <dbReference type="Pfam" id="PF08071"/>
    </source>
</evidence>
<dbReference type="AlphaFoldDB" id="A0A2V2MXK8"/>
<evidence type="ECO:0000256" key="4">
    <source>
        <dbReference type="ARBA" id="ARBA00022980"/>
    </source>
</evidence>
<evidence type="ECO:0000256" key="7">
    <source>
        <dbReference type="HAMAP-Rule" id="MF_00485"/>
    </source>
</evidence>
<accession>A0A2V2MXK8</accession>
<dbReference type="SUPFAM" id="SSF55174">
    <property type="entry name" value="Alpha-L RNA-binding motif"/>
    <property type="match status" value="1"/>
</dbReference>
<feature type="domain" description="Small ribosomal subunit protein eS4 central region" evidence="8">
    <location>
        <begin position="90"/>
        <end position="162"/>
    </location>
</feature>
<gene>
    <name evidence="7" type="primary">rps4e</name>
    <name evidence="10" type="ORF">DK846_13640</name>
</gene>
<evidence type="ECO:0000313" key="11">
    <source>
        <dbReference type="Proteomes" id="UP000245657"/>
    </source>
</evidence>
<dbReference type="InterPro" id="IPR038237">
    <property type="entry name" value="Ribosomal_eS4_central_sf"/>
</dbReference>
<dbReference type="Proteomes" id="UP000245657">
    <property type="component" value="Unassembled WGS sequence"/>
</dbReference>
<dbReference type="PANTHER" id="PTHR11581">
    <property type="entry name" value="30S/40S RIBOSOMAL PROTEIN S4"/>
    <property type="match status" value="1"/>
</dbReference>
<dbReference type="PIRSF" id="PIRSF002116">
    <property type="entry name" value="Ribosomal_S4"/>
    <property type="match status" value="1"/>
</dbReference>
<dbReference type="Gene3D" id="3.10.290.10">
    <property type="entry name" value="RNA-binding S4 domain"/>
    <property type="match status" value="1"/>
</dbReference>
<dbReference type="InterPro" id="IPR013843">
    <property type="entry name" value="Ribosomal_eS4_N"/>
</dbReference>
<evidence type="ECO:0000256" key="1">
    <source>
        <dbReference type="ARBA" id="ARBA00007500"/>
    </source>
</evidence>
<dbReference type="InterPro" id="IPR041982">
    <property type="entry name" value="Ribosomal_eS4_KOW"/>
</dbReference>
<comment type="caution">
    <text evidence="10">The sequence shown here is derived from an EMBL/GenBank/DDBJ whole genome shotgun (WGS) entry which is preliminary data.</text>
</comment>
<name>A0A2V2MXK8_9EURY</name>
<dbReference type="GO" id="GO:0019843">
    <property type="term" value="F:rRNA binding"/>
    <property type="evidence" value="ECO:0007669"/>
    <property type="project" value="UniProtKB-KW"/>
</dbReference>
<proteinExistence type="inferred from homology"/>
<dbReference type="GO" id="GO:0006412">
    <property type="term" value="P:translation"/>
    <property type="evidence" value="ECO:0007669"/>
    <property type="project" value="UniProtKB-UniRule"/>
</dbReference>
<evidence type="ECO:0000259" key="8">
    <source>
        <dbReference type="Pfam" id="PF00900"/>
    </source>
</evidence>
<dbReference type="RefSeq" id="WP_109969509.1">
    <property type="nucleotide sequence ID" value="NZ_CP176093.1"/>
</dbReference>
<dbReference type="InterPro" id="IPR014722">
    <property type="entry name" value="Rib_uL2_dom2"/>
</dbReference>
<dbReference type="GeneID" id="97547383"/>
<reference evidence="10 11" key="1">
    <citation type="submission" date="2018-05" db="EMBL/GenBank/DDBJ databases">
        <title>Draft genome of Methanospirillum lacunae Ki8-1.</title>
        <authorList>
            <person name="Dueholm M.S."/>
            <person name="Nielsen P.H."/>
            <person name="Bakmann L.F."/>
            <person name="Otzen D.E."/>
        </authorList>
    </citation>
    <scope>NUCLEOTIDE SEQUENCE [LARGE SCALE GENOMIC DNA]</scope>
    <source>
        <strain evidence="10 11">Ki8-1</strain>
    </source>
</reference>
<evidence type="ECO:0000313" key="10">
    <source>
        <dbReference type="EMBL" id="PWR71015.1"/>
    </source>
</evidence>
<feature type="domain" description="Small ribosomal subunit protein eS4 N-terminal" evidence="9">
    <location>
        <begin position="3"/>
        <end position="33"/>
    </location>
</feature>
<dbReference type="Pfam" id="PF00900">
    <property type="entry name" value="Ribosomal_S4e"/>
    <property type="match status" value="1"/>
</dbReference>
<dbReference type="InterPro" id="IPR013845">
    <property type="entry name" value="Ribosomal_eS4_central_region"/>
</dbReference>
<dbReference type="InterPro" id="IPR036986">
    <property type="entry name" value="S4_RNA-bd_sf"/>
</dbReference>
<organism evidence="10 11">
    <name type="scientific">Methanospirillum lacunae</name>
    <dbReference type="NCBI Taxonomy" id="668570"/>
    <lineage>
        <taxon>Archaea</taxon>
        <taxon>Methanobacteriati</taxon>
        <taxon>Methanobacteriota</taxon>
        <taxon>Stenosarchaea group</taxon>
        <taxon>Methanomicrobia</taxon>
        <taxon>Methanomicrobiales</taxon>
        <taxon>Methanospirillaceae</taxon>
        <taxon>Methanospirillum</taxon>
    </lineage>
</organism>
<evidence type="ECO:0000256" key="5">
    <source>
        <dbReference type="ARBA" id="ARBA00023274"/>
    </source>
</evidence>
<dbReference type="OrthoDB" id="372073at2157"/>
<comment type="similarity">
    <text evidence="1 7">Belongs to the eukaryotic ribosomal protein eS4 family.</text>
</comment>
<dbReference type="HAMAP" id="MF_00485">
    <property type="entry name" value="Ribosomal_eS4"/>
    <property type="match status" value="1"/>
</dbReference>
<dbReference type="CDD" id="cd06087">
    <property type="entry name" value="KOW_RPS4"/>
    <property type="match status" value="1"/>
</dbReference>
<evidence type="ECO:0000256" key="6">
    <source>
        <dbReference type="ARBA" id="ARBA00035272"/>
    </source>
</evidence>
<keyword evidence="2" id="KW-0699">rRNA-binding</keyword>
<keyword evidence="3 7" id="KW-0694">RNA-binding</keyword>
<keyword evidence="5 7" id="KW-0687">Ribonucleoprotein</keyword>
<evidence type="ECO:0000256" key="3">
    <source>
        <dbReference type="ARBA" id="ARBA00022884"/>
    </source>
</evidence>
<dbReference type="NCBIfam" id="NF003312">
    <property type="entry name" value="PRK04313.1"/>
    <property type="match status" value="1"/>
</dbReference>
<keyword evidence="4 7" id="KW-0689">Ribosomal protein</keyword>
<keyword evidence="11" id="KW-1185">Reference proteome</keyword>
<dbReference type="EMBL" id="QGMY01000009">
    <property type="protein sequence ID" value="PWR71015.1"/>
    <property type="molecule type" value="Genomic_DNA"/>
</dbReference>
<dbReference type="Gene3D" id="2.40.50.740">
    <property type="match status" value="1"/>
</dbReference>